<dbReference type="EMBL" id="JAVDQG010000006">
    <property type="protein sequence ID" value="MDR6226846.1"/>
    <property type="molecule type" value="Genomic_DNA"/>
</dbReference>
<dbReference type="RefSeq" id="WP_309867293.1">
    <property type="nucleotide sequence ID" value="NZ_JAVDQG010000006.1"/>
</dbReference>
<evidence type="ECO:0000313" key="1">
    <source>
        <dbReference type="EMBL" id="MDR6226846.1"/>
    </source>
</evidence>
<reference evidence="1 2" key="1">
    <citation type="submission" date="2023-07" db="EMBL/GenBank/DDBJ databases">
        <title>Genomic Encyclopedia of Type Strains, Phase IV (KMG-IV): sequencing the most valuable type-strain genomes for metagenomic binning, comparative biology and taxonomic classification.</title>
        <authorList>
            <person name="Goeker M."/>
        </authorList>
    </citation>
    <scope>NUCLEOTIDE SEQUENCE [LARGE SCALE GENOMIC DNA]</scope>
    <source>
        <strain evidence="1 2">DSM 45903</strain>
    </source>
</reference>
<keyword evidence="1" id="KW-0670">Pyruvate</keyword>
<keyword evidence="2" id="KW-1185">Reference proteome</keyword>
<dbReference type="Proteomes" id="UP001185012">
    <property type="component" value="Unassembled WGS sequence"/>
</dbReference>
<evidence type="ECO:0000313" key="2">
    <source>
        <dbReference type="Proteomes" id="UP001185012"/>
    </source>
</evidence>
<proteinExistence type="predicted"/>
<sequence>MKRCDRIVAGGSVVGAAGLGAKTALYDRKLLGGYRLLAGCGSR</sequence>
<accession>A0ABU1IPW8</accession>
<organism evidence="1 2">
    <name type="scientific">Desmospora profundinema</name>
    <dbReference type="NCBI Taxonomy" id="1571184"/>
    <lineage>
        <taxon>Bacteria</taxon>
        <taxon>Bacillati</taxon>
        <taxon>Bacillota</taxon>
        <taxon>Bacilli</taxon>
        <taxon>Bacillales</taxon>
        <taxon>Thermoactinomycetaceae</taxon>
        <taxon>Desmospora</taxon>
    </lineage>
</organism>
<comment type="caution">
    <text evidence="1">The sequence shown here is derived from an EMBL/GenBank/DDBJ whole genome shotgun (WGS) entry which is preliminary data.</text>
</comment>
<gene>
    <name evidence="1" type="ORF">JOE21_002856</name>
</gene>
<protein>
    <submittedName>
        <fullName evidence="1">Pyruvate/2-oxoglutarate dehydrogenase complex dihydrolipoamide dehydrogenase (E3) component</fullName>
    </submittedName>
</protein>
<name>A0ABU1IPW8_9BACL</name>